<gene>
    <name evidence="3" type="ORF">V6N11_037633</name>
</gene>
<feature type="transmembrane region" description="Helical" evidence="2">
    <location>
        <begin position="51"/>
        <end position="69"/>
    </location>
</feature>
<sequence length="123" mass="13985">METRGDKLSLDPERKTQYATPKLPPKLSLPKIEPAATYNKPREQEVSLTGSLMKLLMFLIVQALVYLILSKSSHVFSEHKLRSSLSFKLARSSSFRRVLASFSDFPQGFEQPSPMFDEFENSS</sequence>
<organism evidence="3 4">
    <name type="scientific">Hibiscus sabdariffa</name>
    <name type="common">roselle</name>
    <dbReference type="NCBI Taxonomy" id="183260"/>
    <lineage>
        <taxon>Eukaryota</taxon>
        <taxon>Viridiplantae</taxon>
        <taxon>Streptophyta</taxon>
        <taxon>Embryophyta</taxon>
        <taxon>Tracheophyta</taxon>
        <taxon>Spermatophyta</taxon>
        <taxon>Magnoliopsida</taxon>
        <taxon>eudicotyledons</taxon>
        <taxon>Gunneridae</taxon>
        <taxon>Pentapetalae</taxon>
        <taxon>rosids</taxon>
        <taxon>malvids</taxon>
        <taxon>Malvales</taxon>
        <taxon>Malvaceae</taxon>
        <taxon>Malvoideae</taxon>
        <taxon>Hibiscus</taxon>
    </lineage>
</organism>
<keyword evidence="4" id="KW-1185">Reference proteome</keyword>
<reference evidence="3 4" key="1">
    <citation type="journal article" date="2024" name="G3 (Bethesda)">
        <title>Genome assembly of Hibiscus sabdariffa L. provides insights into metabolisms of medicinal natural products.</title>
        <authorList>
            <person name="Kim T."/>
        </authorList>
    </citation>
    <scope>NUCLEOTIDE SEQUENCE [LARGE SCALE GENOMIC DNA]</scope>
    <source>
        <strain evidence="3">TK-2024</strain>
        <tissue evidence="3">Old leaves</tissue>
    </source>
</reference>
<accession>A0ABR2PBV7</accession>
<protein>
    <submittedName>
        <fullName evidence="3">Uncharacterized protein</fullName>
    </submittedName>
</protein>
<keyword evidence="2" id="KW-1133">Transmembrane helix</keyword>
<proteinExistence type="predicted"/>
<evidence type="ECO:0000256" key="1">
    <source>
        <dbReference type="SAM" id="MobiDB-lite"/>
    </source>
</evidence>
<keyword evidence="2" id="KW-0812">Transmembrane</keyword>
<comment type="caution">
    <text evidence="3">The sequence shown here is derived from an EMBL/GenBank/DDBJ whole genome shotgun (WGS) entry which is preliminary data.</text>
</comment>
<evidence type="ECO:0000313" key="3">
    <source>
        <dbReference type="EMBL" id="KAK8985911.1"/>
    </source>
</evidence>
<evidence type="ECO:0000256" key="2">
    <source>
        <dbReference type="SAM" id="Phobius"/>
    </source>
</evidence>
<evidence type="ECO:0000313" key="4">
    <source>
        <dbReference type="Proteomes" id="UP001396334"/>
    </source>
</evidence>
<dbReference type="PANTHER" id="PTHR34268">
    <property type="entry name" value="OS01G0321850 PROTEIN"/>
    <property type="match status" value="1"/>
</dbReference>
<name>A0ABR2PBV7_9ROSI</name>
<dbReference type="PANTHER" id="PTHR34268:SF19">
    <property type="entry name" value="TRANSMEMBRANE PROTEIN"/>
    <property type="match status" value="1"/>
</dbReference>
<dbReference type="EMBL" id="JBBPBN010000066">
    <property type="protein sequence ID" value="KAK8985911.1"/>
    <property type="molecule type" value="Genomic_DNA"/>
</dbReference>
<feature type="compositionally biased region" description="Basic and acidic residues" evidence="1">
    <location>
        <begin position="1"/>
        <end position="16"/>
    </location>
</feature>
<dbReference type="Proteomes" id="UP001396334">
    <property type="component" value="Unassembled WGS sequence"/>
</dbReference>
<keyword evidence="2" id="KW-0472">Membrane</keyword>
<feature type="region of interest" description="Disordered" evidence="1">
    <location>
        <begin position="1"/>
        <end position="34"/>
    </location>
</feature>